<evidence type="ECO:0000256" key="3">
    <source>
        <dbReference type="ARBA" id="ARBA00022729"/>
    </source>
</evidence>
<dbReference type="SUPFAM" id="SSF53955">
    <property type="entry name" value="Lysozyme-like"/>
    <property type="match status" value="1"/>
</dbReference>
<dbReference type="InterPro" id="IPR008258">
    <property type="entry name" value="Transglycosylase_SLT_dom_1"/>
</dbReference>
<reference evidence="6 7" key="1">
    <citation type="submission" date="2022-10" db="EMBL/GenBank/DDBJ databases">
        <title>Defluviimonas sp. nov., isolated from ocean surface water.</title>
        <authorList>
            <person name="He W."/>
            <person name="Wang L."/>
            <person name="Zhang D.-F."/>
        </authorList>
    </citation>
    <scope>NUCLEOTIDE SEQUENCE [LARGE SCALE GENOMIC DNA]</scope>
    <source>
        <strain evidence="6 7">WL0002</strain>
    </source>
</reference>
<evidence type="ECO:0000259" key="5">
    <source>
        <dbReference type="Pfam" id="PF01464"/>
    </source>
</evidence>
<evidence type="ECO:0000313" key="6">
    <source>
        <dbReference type="EMBL" id="MCV2867887.1"/>
    </source>
</evidence>
<dbReference type="RefSeq" id="WP_263733514.1">
    <property type="nucleotide sequence ID" value="NZ_JAOWKY010000001.1"/>
</dbReference>
<feature type="domain" description="Transglycosylase SLT" evidence="5">
    <location>
        <begin position="485"/>
        <end position="589"/>
    </location>
</feature>
<protein>
    <submittedName>
        <fullName evidence="6">Lytic transglycosylase domain-containing protein</fullName>
    </submittedName>
</protein>
<proteinExistence type="inferred from homology"/>
<evidence type="ECO:0000256" key="1">
    <source>
        <dbReference type="ARBA" id="ARBA00007734"/>
    </source>
</evidence>
<dbReference type="PROSITE" id="PS00922">
    <property type="entry name" value="TRANSGLYCOSYLASE"/>
    <property type="match status" value="1"/>
</dbReference>
<gene>
    <name evidence="6" type="ORF">OEW28_04540</name>
</gene>
<dbReference type="Gene3D" id="1.10.530.10">
    <property type="match status" value="1"/>
</dbReference>
<keyword evidence="3 4" id="KW-0732">Signal</keyword>
<name>A0ABT2Z9Y6_9RHOB</name>
<dbReference type="InterPro" id="IPR008939">
    <property type="entry name" value="Lytic_TGlycosylase_superhlx_U"/>
</dbReference>
<evidence type="ECO:0000256" key="4">
    <source>
        <dbReference type="SAM" id="SignalP"/>
    </source>
</evidence>
<evidence type="ECO:0000313" key="7">
    <source>
        <dbReference type="Proteomes" id="UP001652542"/>
    </source>
</evidence>
<comment type="similarity">
    <text evidence="2">Belongs to the virb1 family.</text>
</comment>
<organism evidence="6 7">
    <name type="scientific">Albidovulum marisflavi</name>
    <dbReference type="NCBI Taxonomy" id="2984159"/>
    <lineage>
        <taxon>Bacteria</taxon>
        <taxon>Pseudomonadati</taxon>
        <taxon>Pseudomonadota</taxon>
        <taxon>Alphaproteobacteria</taxon>
        <taxon>Rhodobacterales</taxon>
        <taxon>Paracoccaceae</taxon>
        <taxon>Albidovulum</taxon>
    </lineage>
</organism>
<dbReference type="PANTHER" id="PTHR37423:SF2">
    <property type="entry name" value="MEMBRANE-BOUND LYTIC MUREIN TRANSGLYCOSYLASE C"/>
    <property type="match status" value="1"/>
</dbReference>
<keyword evidence="7" id="KW-1185">Reference proteome</keyword>
<dbReference type="SUPFAM" id="SSF48435">
    <property type="entry name" value="Bacterial muramidases"/>
    <property type="match status" value="1"/>
</dbReference>
<dbReference type="InterPro" id="IPR023346">
    <property type="entry name" value="Lysozyme-like_dom_sf"/>
</dbReference>
<feature type="signal peptide" evidence="4">
    <location>
        <begin position="1"/>
        <end position="21"/>
    </location>
</feature>
<dbReference type="CDD" id="cd13401">
    <property type="entry name" value="Slt70-like"/>
    <property type="match status" value="1"/>
</dbReference>
<sequence length="642" mass="69138">MIRSLVLAASLTLSFTSPLRADDPAIMALAMRAAASGDWSAAMGQAARSGPLAQAIVEWQRLRDGEGGFSDYVAFLSRFPDWPGLPLLRKKGEAIAAGQDPAAVIAYFRPQAPQTGTGSLAYAAALEASGAHGQARDEIVRAWRSLSLTADEHAAFLDRYGAVLADHHDGRTAVLLRAGLTGDARRMLALASPYTRAVAAARIALQDDEKGVDGLIAALPDSAVSSGGLAYDRFRWRIRRDLYDSADELLLERSQNVAALGDPDQWADWRRKLARKEMREGDAGRAYRLAAEHHLTSGEDYADLEWLAGYIALRKLGKAETALKHFTRFEAAVSSPISLARANYWEGRAYEAMGRKAEAQAAYAEGARYQTAFYGLLSAEKVGLPLPQGMAGGETYPDWRGASFAGSTVFQAAQLLQASGDRTLALRFLLHLSESLPGQDIARLAGLALDWRDANTALLLAKAAADKGVILPTAYFPTNGIEKLKLPIAPELALAIARRESEFNPTAVSHVGARGLMQVMPATAKKVAGDIGIGYDLAKLSSDWEYNAQIGSAYLAGLVAEFGSSPVLVAAGYNAGPGRPRQWIGAFGDPRSDQVDVVDWIEAIPFRETQNYVMRVAESLPIYRMRLGGTADKSFTDLLKGR</sequence>
<evidence type="ECO:0000256" key="2">
    <source>
        <dbReference type="ARBA" id="ARBA00009387"/>
    </source>
</evidence>
<dbReference type="Proteomes" id="UP001652542">
    <property type="component" value="Unassembled WGS sequence"/>
</dbReference>
<dbReference type="PANTHER" id="PTHR37423">
    <property type="entry name" value="SOLUBLE LYTIC MUREIN TRANSGLYCOSYLASE-RELATED"/>
    <property type="match status" value="1"/>
</dbReference>
<dbReference type="InterPro" id="IPR000189">
    <property type="entry name" value="Transglyc_AS"/>
</dbReference>
<comment type="similarity">
    <text evidence="1">Belongs to the transglycosylase Slt family.</text>
</comment>
<comment type="caution">
    <text evidence="6">The sequence shown here is derived from an EMBL/GenBank/DDBJ whole genome shotgun (WGS) entry which is preliminary data.</text>
</comment>
<dbReference type="EMBL" id="JAOWKY010000001">
    <property type="protein sequence ID" value="MCV2867887.1"/>
    <property type="molecule type" value="Genomic_DNA"/>
</dbReference>
<dbReference type="Gene3D" id="1.25.20.10">
    <property type="entry name" value="Bacterial muramidases"/>
    <property type="match status" value="1"/>
</dbReference>
<feature type="chain" id="PRO_5046821412" evidence="4">
    <location>
        <begin position="22"/>
        <end position="642"/>
    </location>
</feature>
<dbReference type="Pfam" id="PF01464">
    <property type="entry name" value="SLT"/>
    <property type="match status" value="1"/>
</dbReference>
<accession>A0ABT2Z9Y6</accession>